<name>A0A916QXA9_9RHOB</name>
<dbReference type="NCBIfam" id="NF004316">
    <property type="entry name" value="PRK05711.1"/>
    <property type="match status" value="1"/>
</dbReference>
<dbReference type="InterPro" id="IPR006309">
    <property type="entry name" value="DnaQ_proteo"/>
</dbReference>
<sequence>MREIVMDTETTGLDPRTGDRIVEIGGVELWNHLPTGKTYHQYINPERDMPQEAFDVHGLSIDFLRDKPVFAKIAQEFLDFVGDAKLVIHNAAFDMKFLNAELGWLNMAQLPYSQAIDTLDIARRKFPGAQNSLDALCRRFGITTERALHGALLDSEILAEVYLELIGGRQPDFALGIVGGTDSDKAGSASNWTVPARPKTLPPRITEAEKDNHDAFIKTLGPDAAWLNS</sequence>
<dbReference type="Gene3D" id="3.30.420.10">
    <property type="entry name" value="Ribonuclease H-like superfamily/Ribonuclease H"/>
    <property type="match status" value="1"/>
</dbReference>
<evidence type="ECO:0000256" key="20">
    <source>
        <dbReference type="RuleBase" id="RU364087"/>
    </source>
</evidence>
<evidence type="ECO:0000256" key="17">
    <source>
        <dbReference type="PIRSR" id="PIRSR606309-1"/>
    </source>
</evidence>
<protein>
    <recommendedName>
        <fullName evidence="3 20">DNA polymerase III subunit epsilon</fullName>
        <ecNumber evidence="2 20">2.7.7.7</ecNumber>
    </recommendedName>
</protein>
<dbReference type="Proteomes" id="UP000628017">
    <property type="component" value="Unassembled WGS sequence"/>
</dbReference>
<feature type="binding site" evidence="19">
    <location>
        <position position="154"/>
    </location>
    <ligand>
        <name>a divalent metal cation</name>
        <dbReference type="ChEBI" id="CHEBI:60240"/>
        <label>1</label>
        <note>catalytic</note>
    </ligand>
</feature>
<comment type="subunit">
    <text evidence="15 20">DNA polymerase III contains a core (composed of alpha, epsilon and theta chains) that associates with a tau subunit. This core dimerizes to form the POLIII' complex. PolIII' associates with the gamma complex (composed of gamma, delta, delta', psi and chi chains) and with the beta chain to form the complete DNA polymerase III complex.</text>
</comment>
<feature type="binding site" evidence="18">
    <location>
        <position position="9"/>
    </location>
    <ligand>
        <name>substrate</name>
    </ligand>
</feature>
<evidence type="ECO:0000256" key="19">
    <source>
        <dbReference type="PIRSR" id="PIRSR606309-3"/>
    </source>
</evidence>
<comment type="cofactor">
    <cofactor evidence="1 20">
        <name>Mn(2+)</name>
        <dbReference type="ChEBI" id="CHEBI:29035"/>
    </cofactor>
</comment>
<dbReference type="EMBL" id="BMKA01000002">
    <property type="protein sequence ID" value="GGA18707.1"/>
    <property type="molecule type" value="Genomic_DNA"/>
</dbReference>
<comment type="cofactor">
    <cofactor evidence="19">
        <name>Mg(2+)</name>
        <dbReference type="ChEBI" id="CHEBI:18420"/>
    </cofactor>
    <cofactor evidence="19">
        <name>Mn(2+)</name>
        <dbReference type="ChEBI" id="CHEBI:29035"/>
    </cofactor>
    <text evidence="19">Binds 2 divalent metal cations. Magnesium or manganese.</text>
</comment>
<evidence type="ECO:0000256" key="2">
    <source>
        <dbReference type="ARBA" id="ARBA00012417"/>
    </source>
</evidence>
<dbReference type="CDD" id="cd06131">
    <property type="entry name" value="DNA_pol_III_epsilon_Ecoli_like"/>
    <property type="match status" value="1"/>
</dbReference>
<gene>
    <name evidence="20 22" type="primary">dnaQ</name>
    <name evidence="22" type="ORF">GCM10011498_19310</name>
</gene>
<dbReference type="GO" id="GO:0045004">
    <property type="term" value="P:DNA replication proofreading"/>
    <property type="evidence" value="ECO:0007669"/>
    <property type="project" value="TreeGrafter"/>
</dbReference>
<dbReference type="InterPro" id="IPR036397">
    <property type="entry name" value="RNaseH_sf"/>
</dbReference>
<feature type="binding site" evidence="19">
    <location>
        <position position="9"/>
    </location>
    <ligand>
        <name>a divalent metal cation</name>
        <dbReference type="ChEBI" id="CHEBI:60240"/>
        <label>1</label>
        <note>catalytic</note>
    </ligand>
</feature>
<evidence type="ECO:0000256" key="11">
    <source>
        <dbReference type="ARBA" id="ARBA00022842"/>
    </source>
</evidence>
<keyword evidence="4 20" id="KW-0808">Transferase</keyword>
<dbReference type="SUPFAM" id="SSF53098">
    <property type="entry name" value="Ribonuclease H-like"/>
    <property type="match status" value="1"/>
</dbReference>
<evidence type="ECO:0000256" key="9">
    <source>
        <dbReference type="ARBA" id="ARBA00022801"/>
    </source>
</evidence>
<dbReference type="Pfam" id="PF00929">
    <property type="entry name" value="RNase_T"/>
    <property type="match status" value="1"/>
</dbReference>
<dbReference type="GO" id="GO:0003887">
    <property type="term" value="F:DNA-directed DNA polymerase activity"/>
    <property type="evidence" value="ECO:0007669"/>
    <property type="project" value="UniProtKB-KW"/>
</dbReference>
<feature type="binding site" evidence="18">
    <location>
        <position position="52"/>
    </location>
    <ligand>
        <name>substrate</name>
    </ligand>
</feature>
<feature type="binding site" evidence="18">
    <location>
        <position position="57"/>
    </location>
    <ligand>
        <name>substrate</name>
    </ligand>
</feature>
<keyword evidence="5 20" id="KW-0548">Nucleotidyltransferase</keyword>
<keyword evidence="11 19" id="KW-0460">Magnesium</keyword>
<dbReference type="GO" id="GO:0003677">
    <property type="term" value="F:DNA binding"/>
    <property type="evidence" value="ECO:0007669"/>
    <property type="project" value="InterPro"/>
</dbReference>
<keyword evidence="8 19" id="KW-0479">Metal-binding</keyword>
<dbReference type="GO" id="GO:0046872">
    <property type="term" value="F:metal ion binding"/>
    <property type="evidence" value="ECO:0007669"/>
    <property type="project" value="UniProtKB-KW"/>
</dbReference>
<dbReference type="SMART" id="SM00479">
    <property type="entry name" value="EXOIII"/>
    <property type="match status" value="1"/>
</dbReference>
<evidence type="ECO:0000256" key="5">
    <source>
        <dbReference type="ARBA" id="ARBA00022695"/>
    </source>
</evidence>
<dbReference type="InterPro" id="IPR013520">
    <property type="entry name" value="Ribonucl_H"/>
</dbReference>
<dbReference type="InterPro" id="IPR006054">
    <property type="entry name" value="DnaQ"/>
</dbReference>
<feature type="domain" description="Exonuclease" evidence="21">
    <location>
        <begin position="2"/>
        <end position="171"/>
    </location>
</feature>
<keyword evidence="7 20" id="KW-0540">Nuclease</keyword>
<comment type="catalytic activity">
    <reaction evidence="16 20">
        <text>DNA(n) + a 2'-deoxyribonucleoside 5'-triphosphate = DNA(n+1) + diphosphate</text>
        <dbReference type="Rhea" id="RHEA:22508"/>
        <dbReference type="Rhea" id="RHEA-COMP:17339"/>
        <dbReference type="Rhea" id="RHEA-COMP:17340"/>
        <dbReference type="ChEBI" id="CHEBI:33019"/>
        <dbReference type="ChEBI" id="CHEBI:61560"/>
        <dbReference type="ChEBI" id="CHEBI:173112"/>
        <dbReference type="EC" id="2.7.7.7"/>
    </reaction>
</comment>
<evidence type="ECO:0000256" key="13">
    <source>
        <dbReference type="ARBA" id="ARBA00023211"/>
    </source>
</evidence>
<dbReference type="EC" id="2.7.7.7" evidence="2 20"/>
<keyword evidence="12 20" id="KW-0239">DNA-directed DNA polymerase</keyword>
<dbReference type="PANTHER" id="PTHR30231:SF41">
    <property type="entry name" value="DNA POLYMERASE III SUBUNIT EPSILON"/>
    <property type="match status" value="1"/>
</dbReference>
<dbReference type="NCBIfam" id="TIGR00573">
    <property type="entry name" value="dnaq"/>
    <property type="match status" value="1"/>
</dbReference>
<dbReference type="FunFam" id="3.30.420.10:FF:000012">
    <property type="entry name" value="DNA polymerase III subunit epsilon"/>
    <property type="match status" value="1"/>
</dbReference>
<keyword evidence="10 20" id="KW-0269">Exonuclease</keyword>
<proteinExistence type="predicted"/>
<evidence type="ECO:0000256" key="4">
    <source>
        <dbReference type="ARBA" id="ARBA00022679"/>
    </source>
</evidence>
<reference evidence="22" key="2">
    <citation type="submission" date="2020-09" db="EMBL/GenBank/DDBJ databases">
        <authorList>
            <person name="Sun Q."/>
            <person name="Zhou Y."/>
        </authorList>
    </citation>
    <scope>NUCLEOTIDE SEQUENCE</scope>
    <source>
        <strain evidence="22">CGMCC 1.15880</strain>
    </source>
</reference>
<evidence type="ECO:0000256" key="3">
    <source>
        <dbReference type="ARBA" id="ARBA00020352"/>
    </source>
</evidence>
<keyword evidence="13 19" id="KW-0464">Manganese</keyword>
<dbReference type="GO" id="GO:0008408">
    <property type="term" value="F:3'-5' exonuclease activity"/>
    <property type="evidence" value="ECO:0007669"/>
    <property type="project" value="TreeGrafter"/>
</dbReference>
<evidence type="ECO:0000256" key="16">
    <source>
        <dbReference type="ARBA" id="ARBA00049244"/>
    </source>
</evidence>
<feature type="binding site" evidence="18">
    <location>
        <position position="154"/>
    </location>
    <ligand>
        <name>substrate</name>
    </ligand>
</feature>
<keyword evidence="23" id="KW-1185">Reference proteome</keyword>
<reference evidence="22" key="1">
    <citation type="journal article" date="2014" name="Int. J. Syst. Evol. Microbiol.">
        <title>Complete genome sequence of Corynebacterium casei LMG S-19264T (=DSM 44701T), isolated from a smear-ripened cheese.</title>
        <authorList>
            <consortium name="US DOE Joint Genome Institute (JGI-PGF)"/>
            <person name="Walter F."/>
            <person name="Albersmeier A."/>
            <person name="Kalinowski J."/>
            <person name="Ruckert C."/>
        </authorList>
    </citation>
    <scope>NUCLEOTIDE SEQUENCE</scope>
    <source>
        <strain evidence="22">CGMCC 1.15880</strain>
    </source>
</reference>
<dbReference type="RefSeq" id="WP_188673952.1">
    <property type="nucleotide sequence ID" value="NZ_BMKA01000002.1"/>
</dbReference>
<comment type="function">
    <text evidence="14 20">DNA polymerase III is a complex, multichain enzyme responsible for most of the replicative synthesis in bacteria. The epsilon subunit contain the editing function and is a proofreading 3'-5' exonuclease.</text>
</comment>
<accession>A0A916QXA9</accession>
<feature type="binding site" evidence="18">
    <location>
        <position position="7"/>
    </location>
    <ligand>
        <name>substrate</name>
    </ligand>
</feature>
<evidence type="ECO:0000256" key="7">
    <source>
        <dbReference type="ARBA" id="ARBA00022722"/>
    </source>
</evidence>
<evidence type="ECO:0000256" key="14">
    <source>
        <dbReference type="ARBA" id="ARBA00025483"/>
    </source>
</evidence>
<evidence type="ECO:0000256" key="10">
    <source>
        <dbReference type="ARBA" id="ARBA00022839"/>
    </source>
</evidence>
<dbReference type="PANTHER" id="PTHR30231">
    <property type="entry name" value="DNA POLYMERASE III SUBUNIT EPSILON"/>
    <property type="match status" value="1"/>
</dbReference>
<evidence type="ECO:0000313" key="22">
    <source>
        <dbReference type="EMBL" id="GGA18707.1"/>
    </source>
</evidence>
<dbReference type="GO" id="GO:0005829">
    <property type="term" value="C:cytosol"/>
    <property type="evidence" value="ECO:0007669"/>
    <property type="project" value="TreeGrafter"/>
</dbReference>
<dbReference type="AlphaFoldDB" id="A0A916QXA9"/>
<feature type="active site" description="Proton acceptor" evidence="17">
    <location>
        <position position="149"/>
    </location>
</feature>
<evidence type="ECO:0000256" key="18">
    <source>
        <dbReference type="PIRSR" id="PIRSR606309-2"/>
    </source>
</evidence>
<keyword evidence="6 20" id="KW-0235">DNA replication</keyword>
<dbReference type="NCBIfam" id="TIGR01406">
    <property type="entry name" value="dnaQ_proteo"/>
    <property type="match status" value="1"/>
</dbReference>
<dbReference type="InterPro" id="IPR012337">
    <property type="entry name" value="RNaseH-like_sf"/>
</dbReference>
<evidence type="ECO:0000256" key="6">
    <source>
        <dbReference type="ARBA" id="ARBA00022705"/>
    </source>
</evidence>
<evidence type="ECO:0000256" key="8">
    <source>
        <dbReference type="ARBA" id="ARBA00022723"/>
    </source>
</evidence>
<evidence type="ECO:0000256" key="12">
    <source>
        <dbReference type="ARBA" id="ARBA00022932"/>
    </source>
</evidence>
<comment type="caution">
    <text evidence="22">The sequence shown here is derived from an EMBL/GenBank/DDBJ whole genome shotgun (WGS) entry which is preliminary data.</text>
</comment>
<evidence type="ECO:0000256" key="1">
    <source>
        <dbReference type="ARBA" id="ARBA00001936"/>
    </source>
</evidence>
<evidence type="ECO:0000259" key="21">
    <source>
        <dbReference type="SMART" id="SM00479"/>
    </source>
</evidence>
<keyword evidence="9 20" id="KW-0378">Hydrolase</keyword>
<evidence type="ECO:0000313" key="23">
    <source>
        <dbReference type="Proteomes" id="UP000628017"/>
    </source>
</evidence>
<evidence type="ECO:0000256" key="15">
    <source>
        <dbReference type="ARBA" id="ARBA00026073"/>
    </source>
</evidence>
<feature type="binding site" evidence="19">
    <location>
        <position position="7"/>
    </location>
    <ligand>
        <name>a divalent metal cation</name>
        <dbReference type="ChEBI" id="CHEBI:60240"/>
        <label>1</label>
        <note>catalytic</note>
    </ligand>
</feature>
<organism evidence="22 23">
    <name type="scientific">Neptunicoccus cionae</name>
    <dbReference type="NCBI Taxonomy" id="2035344"/>
    <lineage>
        <taxon>Bacteria</taxon>
        <taxon>Pseudomonadati</taxon>
        <taxon>Pseudomonadota</taxon>
        <taxon>Alphaproteobacteria</taxon>
        <taxon>Rhodobacterales</taxon>
        <taxon>Paracoccaceae</taxon>
        <taxon>Neptunicoccus</taxon>
    </lineage>
</organism>